<dbReference type="RefSeq" id="WP_204699660.1">
    <property type="nucleotide sequence ID" value="NZ_JAFBEC010000018.1"/>
</dbReference>
<dbReference type="Gene3D" id="2.130.10.10">
    <property type="entry name" value="YVTN repeat-like/Quinoprotein amine dehydrogenase"/>
    <property type="match status" value="2"/>
</dbReference>
<keyword evidence="2" id="KW-1185">Reference proteome</keyword>
<protein>
    <submittedName>
        <fullName evidence="1">DNA-binding beta-propeller fold protein YncE</fullName>
    </submittedName>
</protein>
<comment type="caution">
    <text evidence="1">The sequence shown here is derived from an EMBL/GenBank/DDBJ whole genome shotgun (WGS) entry which is preliminary data.</text>
</comment>
<dbReference type="EMBL" id="JAFBEC010000018">
    <property type="protein sequence ID" value="MBM7634910.1"/>
    <property type="molecule type" value="Genomic_DNA"/>
</dbReference>
<accession>A0ABS2PHJ3</accession>
<dbReference type="PANTHER" id="PTHR47197">
    <property type="entry name" value="PROTEIN NIRF"/>
    <property type="match status" value="1"/>
</dbReference>
<dbReference type="Proteomes" id="UP000741863">
    <property type="component" value="Unassembled WGS sequence"/>
</dbReference>
<gene>
    <name evidence="1" type="ORF">JOD17_004037</name>
</gene>
<proteinExistence type="predicted"/>
<reference evidence="1 2" key="1">
    <citation type="submission" date="2021-01" db="EMBL/GenBank/DDBJ databases">
        <title>Genomic Encyclopedia of Type Strains, Phase IV (KMG-IV): sequencing the most valuable type-strain genomes for metagenomic binning, comparative biology and taxonomic classification.</title>
        <authorList>
            <person name="Goeker M."/>
        </authorList>
    </citation>
    <scope>NUCLEOTIDE SEQUENCE [LARGE SCALE GENOMIC DNA]</scope>
    <source>
        <strain evidence="1 2">DSM 25540</strain>
    </source>
</reference>
<dbReference type="SUPFAM" id="SSF51004">
    <property type="entry name" value="C-terminal (heme d1) domain of cytochrome cd1-nitrite reductase"/>
    <property type="match status" value="1"/>
</dbReference>
<sequence>MGNCFKRIEVNNNLINGPANVVPPTAPTAPTQPTIPPSPTAPTGLNKVYGLQPFSGNTAVFDGFTNEQIGTLPTFYLSFAFAIAVDPYRNYVYVAAANEPGTMYVYSALDESLITQFALSTPGPNPEAVEINFTTNKLYVTTLTGRLFVVDGEKFEVEAVIGEGVFPNPLNAIAVNSLTNFIYIVSGGQFANEMNVVNGATNEIIGPFTEGLVNPSDVIVDERTNLVYVTNTEGGTVTVYDGNTLALVDTIVVNGSPNRVEIDPLFDELYVVNADGYVTVIDENTSVIIAEIPVADSGSNPVTIGLNPYTRRAYVGYSNRQLISIIDMDTKTEIGSLPKQSSPF</sequence>
<dbReference type="InterPro" id="IPR051200">
    <property type="entry name" value="Host-pathogen_enzymatic-act"/>
</dbReference>
<dbReference type="GO" id="GO:0003677">
    <property type="term" value="F:DNA binding"/>
    <property type="evidence" value="ECO:0007669"/>
    <property type="project" value="UniProtKB-KW"/>
</dbReference>
<dbReference type="InterPro" id="IPR011048">
    <property type="entry name" value="Haem_d1_sf"/>
</dbReference>
<dbReference type="InterPro" id="IPR015943">
    <property type="entry name" value="WD40/YVTN_repeat-like_dom_sf"/>
</dbReference>
<evidence type="ECO:0000313" key="2">
    <source>
        <dbReference type="Proteomes" id="UP000741863"/>
    </source>
</evidence>
<dbReference type="PANTHER" id="PTHR47197:SF3">
    <property type="entry name" value="DIHYDRO-HEME D1 DEHYDROGENASE"/>
    <property type="match status" value="1"/>
</dbReference>
<name>A0ABS2PHJ3_9BACL</name>
<organism evidence="1 2">
    <name type="scientific">Geomicrobium sediminis</name>
    <dbReference type="NCBI Taxonomy" id="1347788"/>
    <lineage>
        <taxon>Bacteria</taxon>
        <taxon>Bacillati</taxon>
        <taxon>Bacillota</taxon>
        <taxon>Bacilli</taxon>
        <taxon>Bacillales</taxon>
        <taxon>Geomicrobium</taxon>
    </lineage>
</organism>
<evidence type="ECO:0000313" key="1">
    <source>
        <dbReference type="EMBL" id="MBM7634910.1"/>
    </source>
</evidence>
<keyword evidence="1" id="KW-0238">DNA-binding</keyword>